<proteinExistence type="predicted"/>
<sequence>MYIGLPQWQHPAWNRIGLRDLADYSRYFNCVEGNTTFYALPKAEIVHRWRDMTGDDFRFCFKFPQRSAIKQHCAAVKSISRRFMTACAPVEGRIGQLWLQLPARLCTRASGHSVGIS</sequence>
<organism evidence="1">
    <name type="scientific">Serratia fonticola</name>
    <dbReference type="NCBI Taxonomy" id="47917"/>
    <lineage>
        <taxon>Bacteria</taxon>
        <taxon>Pseudomonadati</taxon>
        <taxon>Pseudomonadota</taxon>
        <taxon>Gammaproteobacteria</taxon>
        <taxon>Enterobacterales</taxon>
        <taxon>Yersiniaceae</taxon>
        <taxon>Serratia</taxon>
    </lineage>
</organism>
<dbReference type="Gene3D" id="3.20.20.410">
    <property type="entry name" value="Protein of unknown function UPF0759"/>
    <property type="match status" value="1"/>
</dbReference>
<dbReference type="EMBL" id="CABEEZ010000016">
    <property type="protein sequence ID" value="VTR17767.1"/>
    <property type="molecule type" value="Genomic_DNA"/>
</dbReference>
<name>A0A4U9TGD8_SERFO</name>
<dbReference type="Pfam" id="PF01904">
    <property type="entry name" value="DUF72"/>
    <property type="match status" value="1"/>
</dbReference>
<dbReference type="PANTHER" id="PTHR30348:SF9">
    <property type="entry name" value="UPF0759 PROTEIN YECE"/>
    <property type="match status" value="1"/>
</dbReference>
<dbReference type="SUPFAM" id="SSF117396">
    <property type="entry name" value="TM1631-like"/>
    <property type="match status" value="1"/>
</dbReference>
<evidence type="ECO:0000313" key="1">
    <source>
        <dbReference type="EMBL" id="VTR17767.1"/>
    </source>
</evidence>
<gene>
    <name evidence="1" type="primary">yecE_2</name>
    <name evidence="1" type="ORF">NCTC12965_00439</name>
</gene>
<protein>
    <submittedName>
        <fullName evidence="1">Protein of uncharacterized function DUF72</fullName>
    </submittedName>
</protein>
<accession>A0A4U9TGD8</accession>
<dbReference type="AlphaFoldDB" id="A0A4U9TGD8"/>
<dbReference type="InterPro" id="IPR036520">
    <property type="entry name" value="UPF0759_sf"/>
</dbReference>
<dbReference type="PANTHER" id="PTHR30348">
    <property type="entry name" value="UNCHARACTERIZED PROTEIN YECE"/>
    <property type="match status" value="1"/>
</dbReference>
<reference evidence="1" key="1">
    <citation type="submission" date="2019-05" db="EMBL/GenBank/DDBJ databases">
        <authorList>
            <consortium name="Pathogen Informatics"/>
        </authorList>
    </citation>
    <scope>NUCLEOTIDE SEQUENCE [LARGE SCALE GENOMIC DNA]</scope>
    <source>
        <strain evidence="1">NCTC12965</strain>
    </source>
</reference>
<dbReference type="InterPro" id="IPR002763">
    <property type="entry name" value="DUF72"/>
</dbReference>